<reference evidence="2 3" key="1">
    <citation type="submission" date="2015-06" db="EMBL/GenBank/DDBJ databases">
        <title>Expansion of signal transduction pathways in fungi by whole-genome duplication.</title>
        <authorList>
            <consortium name="DOE Joint Genome Institute"/>
            <person name="Corrochano L.M."/>
            <person name="Kuo A."/>
            <person name="Marcet-Houben M."/>
            <person name="Polaino S."/>
            <person name="Salamov A."/>
            <person name="Villalobos J.M."/>
            <person name="Alvarez M.I."/>
            <person name="Avalos J."/>
            <person name="Benito E.P."/>
            <person name="Benoit I."/>
            <person name="Burger G."/>
            <person name="Camino L.P."/>
            <person name="Canovas D."/>
            <person name="Cerda-Olmedo E."/>
            <person name="Cheng J.-F."/>
            <person name="Dominguez A."/>
            <person name="Elias M."/>
            <person name="Eslava A.P."/>
            <person name="Glaser F."/>
            <person name="Grimwood J."/>
            <person name="Gutierrez G."/>
            <person name="Heitman J."/>
            <person name="Henrissat B."/>
            <person name="Iturriaga E.A."/>
            <person name="Lang B.F."/>
            <person name="Lavin J.L."/>
            <person name="Lee S."/>
            <person name="Li W."/>
            <person name="Lindquist E."/>
            <person name="Lopez-Garcia S."/>
            <person name="Luque E.M."/>
            <person name="Marcos A.T."/>
            <person name="Martin J."/>
            <person name="Mccluskey K."/>
            <person name="Medina H.R."/>
            <person name="Miralles-Duran A."/>
            <person name="Miyazaki A."/>
            <person name="Munoz-Torres E."/>
            <person name="Oguiza J.A."/>
            <person name="Ohm R."/>
            <person name="Olmedo M."/>
            <person name="Orejas M."/>
            <person name="Ortiz-Castellanos L."/>
            <person name="Pisabarro A.G."/>
            <person name="Rodriguez-Romero J."/>
            <person name="Ruiz-Herrera J."/>
            <person name="Ruiz-Vazquez R."/>
            <person name="Sanz C."/>
            <person name="Schackwitz W."/>
            <person name="Schmutz J."/>
            <person name="Shahriari M."/>
            <person name="Shelest E."/>
            <person name="Silva-Franco F."/>
            <person name="Soanes D."/>
            <person name="Syed K."/>
            <person name="Tagua V.G."/>
            <person name="Talbot N.J."/>
            <person name="Thon M."/>
            <person name="De Vries R.P."/>
            <person name="Wiebenga A."/>
            <person name="Yadav J.S."/>
            <person name="Braun E.L."/>
            <person name="Baker S."/>
            <person name="Garre V."/>
            <person name="Horwitz B."/>
            <person name="Torres-Martinez S."/>
            <person name="Idnurm A."/>
            <person name="Herrera-Estrella A."/>
            <person name="Gabaldon T."/>
            <person name="Grigoriev I.V."/>
        </authorList>
    </citation>
    <scope>NUCLEOTIDE SEQUENCE [LARGE SCALE GENOMIC DNA]</scope>
    <source>
        <strain evidence="2 3">CBS 277.49</strain>
    </source>
</reference>
<feature type="domain" description="CAP-Gly" evidence="1">
    <location>
        <begin position="22"/>
        <end position="64"/>
    </location>
</feature>
<keyword evidence="3" id="KW-1185">Reference proteome</keyword>
<accession>A0A168K3Y3</accession>
<dbReference type="VEuPathDB" id="FungiDB:MUCCIDRAFT_144322"/>
<comment type="caution">
    <text evidence="2">The sequence shown here is derived from an EMBL/GenBank/DDBJ whole genome shotgun (WGS) entry which is preliminary data.</text>
</comment>
<name>A0A168K3Y3_MUCCL</name>
<dbReference type="Gene3D" id="2.30.30.190">
    <property type="entry name" value="CAP Gly-rich-like domain"/>
    <property type="match status" value="1"/>
</dbReference>
<dbReference type="EMBL" id="AMYB01000005">
    <property type="protein sequence ID" value="OAD01971.1"/>
    <property type="molecule type" value="Genomic_DNA"/>
</dbReference>
<dbReference type="PANTHER" id="PTHR18916">
    <property type="entry name" value="DYNACTIN 1-RELATED MICROTUBULE-BINDING"/>
    <property type="match status" value="1"/>
</dbReference>
<dbReference type="Pfam" id="PF01302">
    <property type="entry name" value="CAP_GLY"/>
    <property type="match status" value="1"/>
</dbReference>
<gene>
    <name evidence="2" type="ORF">MUCCIDRAFT_144322</name>
</gene>
<dbReference type="PROSITE" id="PS50245">
    <property type="entry name" value="CAP_GLY_2"/>
    <property type="match status" value="1"/>
</dbReference>
<evidence type="ECO:0000259" key="1">
    <source>
        <dbReference type="PROSITE" id="PS50245"/>
    </source>
</evidence>
<dbReference type="InterPro" id="IPR000938">
    <property type="entry name" value="CAP-Gly_domain"/>
</dbReference>
<dbReference type="InterPro" id="IPR036859">
    <property type="entry name" value="CAP-Gly_dom_sf"/>
</dbReference>
<dbReference type="STRING" id="747725.A0A168K3Y3"/>
<proteinExistence type="predicted"/>
<dbReference type="OrthoDB" id="2130750at2759"/>
<sequence length="72" mass="8107">MHKRVQLTRRPTLTVGTVEFIGHVEFADGVWIGVELDRRVGKNDGSVDGHRYFTSSPNRGVFVRPEDISLVV</sequence>
<evidence type="ECO:0000313" key="2">
    <source>
        <dbReference type="EMBL" id="OAD01971.1"/>
    </source>
</evidence>
<organism evidence="2 3">
    <name type="scientific">Mucor lusitanicus CBS 277.49</name>
    <dbReference type="NCBI Taxonomy" id="747725"/>
    <lineage>
        <taxon>Eukaryota</taxon>
        <taxon>Fungi</taxon>
        <taxon>Fungi incertae sedis</taxon>
        <taxon>Mucoromycota</taxon>
        <taxon>Mucoromycotina</taxon>
        <taxon>Mucoromycetes</taxon>
        <taxon>Mucorales</taxon>
        <taxon>Mucorineae</taxon>
        <taxon>Mucoraceae</taxon>
        <taxon>Mucor</taxon>
    </lineage>
</organism>
<protein>
    <recommendedName>
        <fullName evidence="1">CAP-Gly domain-containing protein</fullName>
    </recommendedName>
</protein>
<dbReference type="Proteomes" id="UP000077051">
    <property type="component" value="Unassembled WGS sequence"/>
</dbReference>
<dbReference type="PROSITE" id="PS00845">
    <property type="entry name" value="CAP_GLY_1"/>
    <property type="match status" value="1"/>
</dbReference>
<evidence type="ECO:0000313" key="3">
    <source>
        <dbReference type="Proteomes" id="UP000077051"/>
    </source>
</evidence>
<dbReference type="AlphaFoldDB" id="A0A168K3Y3"/>
<dbReference type="SMART" id="SM01052">
    <property type="entry name" value="CAP_GLY"/>
    <property type="match status" value="1"/>
</dbReference>
<dbReference type="SUPFAM" id="SSF74924">
    <property type="entry name" value="Cap-Gly domain"/>
    <property type="match status" value="1"/>
</dbReference>